<gene>
    <name evidence="1" type="ordered locus">Desmer_3354</name>
</gene>
<dbReference type="KEGG" id="dmi:Desmer_3354"/>
<dbReference type="EMBL" id="CP003629">
    <property type="protein sequence ID" value="AFQ45220.1"/>
    <property type="molecule type" value="Genomic_DNA"/>
</dbReference>
<accession>J7IU20</accession>
<dbReference type="STRING" id="768704.Desmer_3354"/>
<sequence length="121" mass="14123">MSMNAEFSKLFLSKMRSLIVQGKRHFLPRTYPDGTRYIEHLARLGIESIDEAWDYIMQLNESNYVDGPLIDVTSKPPSEDPVVWEFKSKVNTKVAYIKLKDDFRRGCVCISFHEDEPHRAK</sequence>
<reference evidence="2" key="2">
    <citation type="submission" date="2012-08" db="EMBL/GenBank/DDBJ databases">
        <title>Finished genome of Desulfosporosinus meridiei DSM 13257.</title>
        <authorList>
            <person name="Huntemann M."/>
            <person name="Wei C.-L."/>
            <person name="Han J."/>
            <person name="Detter J.C."/>
            <person name="Han C."/>
            <person name="Davenport K."/>
            <person name="Daligault H."/>
            <person name="Erkkila T."/>
            <person name="Gu W."/>
            <person name="Munk A.C.C."/>
            <person name="Teshima H."/>
            <person name="Xu Y."/>
            <person name="Chain P."/>
            <person name="Tapia R."/>
            <person name="Chen A."/>
            <person name="Krypides N."/>
            <person name="Mavromatis K."/>
            <person name="Markowitz V."/>
            <person name="Szeto E."/>
            <person name="Ivanova N."/>
            <person name="Mikhailova N."/>
            <person name="Ovchinnikova G."/>
            <person name="Pagani I."/>
            <person name="Pati A."/>
            <person name="Goodwin L."/>
            <person name="Peters L."/>
            <person name="Pitluck S."/>
            <person name="Woyke T."/>
            <person name="Pester M."/>
            <person name="Spring S."/>
            <person name="Ollivier B."/>
            <person name="Rattei T."/>
            <person name="Klenk H.-P."/>
            <person name="Wagner M."/>
            <person name="Loy A."/>
        </authorList>
    </citation>
    <scope>NUCLEOTIDE SEQUENCE [LARGE SCALE GENOMIC DNA]</scope>
    <source>
        <strain evidence="2">ATCC BAA-275 / DSM 13257 / NCIMB 13706 / S10</strain>
    </source>
</reference>
<dbReference type="Proteomes" id="UP000005262">
    <property type="component" value="Chromosome"/>
</dbReference>
<proteinExistence type="predicted"/>
<evidence type="ECO:0000313" key="1">
    <source>
        <dbReference type="EMBL" id="AFQ45220.1"/>
    </source>
</evidence>
<reference evidence="1 2" key="1">
    <citation type="journal article" date="2012" name="J. Bacteriol.">
        <title>Complete genome sequences of Desulfosporosinus orientis DSM765T, Desulfosporosinus youngiae DSM17734T, Desulfosporosinus meridiei DSM13257T, and Desulfosporosinus acidiphilus DSM22704T.</title>
        <authorList>
            <person name="Pester M."/>
            <person name="Brambilla E."/>
            <person name="Alazard D."/>
            <person name="Rattei T."/>
            <person name="Weinmaier T."/>
            <person name="Han J."/>
            <person name="Lucas S."/>
            <person name="Lapidus A."/>
            <person name="Cheng J.F."/>
            <person name="Goodwin L."/>
            <person name="Pitluck S."/>
            <person name="Peters L."/>
            <person name="Ovchinnikova G."/>
            <person name="Teshima H."/>
            <person name="Detter J.C."/>
            <person name="Han C.S."/>
            <person name="Tapia R."/>
            <person name="Land M.L."/>
            <person name="Hauser L."/>
            <person name="Kyrpides N.C."/>
            <person name="Ivanova N.N."/>
            <person name="Pagani I."/>
            <person name="Huntmann M."/>
            <person name="Wei C.L."/>
            <person name="Davenport K.W."/>
            <person name="Daligault H."/>
            <person name="Chain P.S."/>
            <person name="Chen A."/>
            <person name="Mavromatis K."/>
            <person name="Markowitz V."/>
            <person name="Szeto E."/>
            <person name="Mikhailova N."/>
            <person name="Pati A."/>
            <person name="Wagner M."/>
            <person name="Woyke T."/>
            <person name="Ollivier B."/>
            <person name="Klenk H.P."/>
            <person name="Spring S."/>
            <person name="Loy A."/>
        </authorList>
    </citation>
    <scope>NUCLEOTIDE SEQUENCE [LARGE SCALE GENOMIC DNA]</scope>
    <source>
        <strain evidence="2">ATCC BAA-275 / DSM 13257 / NCIMB 13706 / S10</strain>
    </source>
</reference>
<evidence type="ECO:0008006" key="3">
    <source>
        <dbReference type="Google" id="ProtNLM"/>
    </source>
</evidence>
<dbReference type="HOGENOM" id="CLU_2034290_0_0_9"/>
<name>J7IU20_DESMD</name>
<protein>
    <recommendedName>
        <fullName evidence="3">Type II toxin-antitoxin system MqsR family toxin</fullName>
    </recommendedName>
</protein>
<dbReference type="OrthoDB" id="1716625at2"/>
<evidence type="ECO:0000313" key="2">
    <source>
        <dbReference type="Proteomes" id="UP000005262"/>
    </source>
</evidence>
<dbReference type="RefSeq" id="WP_014904129.1">
    <property type="nucleotide sequence ID" value="NC_018515.1"/>
</dbReference>
<keyword evidence="2" id="KW-1185">Reference proteome</keyword>
<dbReference type="AlphaFoldDB" id="J7IU20"/>
<organism evidence="1 2">
    <name type="scientific">Desulfosporosinus meridiei (strain ATCC BAA-275 / DSM 13257 / KCTC 12902 / NCIMB 13706 / S10)</name>
    <dbReference type="NCBI Taxonomy" id="768704"/>
    <lineage>
        <taxon>Bacteria</taxon>
        <taxon>Bacillati</taxon>
        <taxon>Bacillota</taxon>
        <taxon>Clostridia</taxon>
        <taxon>Eubacteriales</taxon>
        <taxon>Desulfitobacteriaceae</taxon>
        <taxon>Desulfosporosinus</taxon>
    </lineage>
</organism>